<dbReference type="Gene3D" id="2.40.290.10">
    <property type="match status" value="1"/>
</dbReference>
<dbReference type="eggNOG" id="KOG2327">
    <property type="taxonomic scope" value="Eukaryota"/>
</dbReference>
<dbReference type="GO" id="GO:0006303">
    <property type="term" value="P:double-strand break repair via nonhomologous end joining"/>
    <property type="evidence" value="ECO:0000318"/>
    <property type="project" value="GO_Central"/>
</dbReference>
<dbReference type="PIRSF" id="PIRSF003033">
    <property type="entry name" value="Ku70"/>
    <property type="match status" value="1"/>
</dbReference>
<evidence type="ECO:0000256" key="12">
    <source>
        <dbReference type="ARBA" id="ARBA00022895"/>
    </source>
</evidence>
<sequence length="617" mass="69251">MMASNSENWVDESENEYGKTYAILFVIEVSPSMMEPISDVDPCSLQTALICAYQLAAQKVISTPNDLIGVLLFGTEEATGNAENEYVILPMDMPDSNRLKHLKHYANDFDSVKQSLRPSSNPPSLSHALYSASIMLTTTKNIGQRLFLITDNDTPAWDSSQKNALMQRAKDLKDMNIDLCPIFLDSPAHSFNVSNFYREFLSIASRNHETIPQVQRGQEQLNNMLHAVRALQKPRRAQFHFNMELSDNVKINVEGFAIFRRLVPTKTTWVYTKGEQFAIAVPQSTQVSFETKRVLKKDEIKRAYMFGGKQVVFSQDELSKIRYFGGPVLRIIGFRPLTTYKSWMNVKPSLFIRAKSIDIKGSELVFSALHAKLLRDNLLGIGWFIAEQKATPCFVAIIATPTSTAVLDDFVLPQGFFLIQLPTADDIRTVPPRTKAKPDNTLLSGFKQIVRGIELRSFYPGKYSNIALQWHYTILQALALDEPVPSQLVDTTLPKYAAIEKRVGPFIKQVNGAANRISRAHTSPKAETQETVAASEPREIRSSSSAPKAKRIRTQKSNFDYSDDTVLKSLSDSDMLADSLKGLKVVNLKEIAKRHGIPTSGKKSMLIEAICRYFTGY</sequence>
<dbReference type="InterPro" id="IPR047087">
    <property type="entry name" value="KU70_core_dom"/>
</dbReference>
<evidence type="ECO:0000256" key="17">
    <source>
        <dbReference type="ARBA" id="ARBA00031811"/>
    </source>
</evidence>
<dbReference type="GO" id="GO:0016787">
    <property type="term" value="F:hydrolase activity"/>
    <property type="evidence" value="ECO:0007669"/>
    <property type="project" value="UniProtKB-KW"/>
</dbReference>
<dbReference type="AlphaFoldDB" id="T0S376"/>
<dbReference type="InterPro" id="IPR005161">
    <property type="entry name" value="Ku_N"/>
</dbReference>
<evidence type="ECO:0000256" key="1">
    <source>
        <dbReference type="ARBA" id="ARBA00004123"/>
    </source>
</evidence>
<dbReference type="GO" id="GO:0000723">
    <property type="term" value="P:telomere maintenance"/>
    <property type="evidence" value="ECO:0000318"/>
    <property type="project" value="GO_Central"/>
</dbReference>
<dbReference type="Pfam" id="PF03731">
    <property type="entry name" value="Ku_N"/>
    <property type="match status" value="1"/>
</dbReference>
<dbReference type="Gene3D" id="4.10.970.10">
    <property type="entry name" value="Ku70, bridge and pillars"/>
    <property type="match status" value="1"/>
</dbReference>
<dbReference type="InterPro" id="IPR036465">
    <property type="entry name" value="vWFA_dom_sf"/>
</dbReference>
<dbReference type="EC" id="3.6.4.12" evidence="4"/>
<comment type="subcellular location">
    <subcellularLocation>
        <location evidence="2">Chromosome</location>
        <location evidence="2">Telomere</location>
    </subcellularLocation>
    <subcellularLocation>
        <location evidence="1">Nucleus</location>
    </subcellularLocation>
</comment>
<evidence type="ECO:0000256" key="11">
    <source>
        <dbReference type="ARBA" id="ARBA00022840"/>
    </source>
</evidence>
<evidence type="ECO:0000313" key="21">
    <source>
        <dbReference type="JaponicusDB" id="SJAG_05372"/>
    </source>
</evidence>
<keyword evidence="7" id="KW-0547">Nucleotide-binding</keyword>
<dbReference type="PANTHER" id="PTHR12604:SF2">
    <property type="entry name" value="X-RAY REPAIR CROSS-COMPLEMENTING PROTEIN 6"/>
    <property type="match status" value="1"/>
</dbReference>
<dbReference type="EMBL" id="KE651166">
    <property type="protein sequence ID" value="EQC53076.1"/>
    <property type="molecule type" value="Genomic_DNA"/>
</dbReference>
<dbReference type="OMA" id="FWANVKH"/>
<evidence type="ECO:0000256" key="13">
    <source>
        <dbReference type="ARBA" id="ARBA00023125"/>
    </source>
</evidence>
<dbReference type="GeneID" id="22831071"/>
<evidence type="ECO:0000256" key="5">
    <source>
        <dbReference type="ARBA" id="ARBA00021796"/>
    </source>
</evidence>
<comment type="similarity">
    <text evidence="3">Belongs to the ku70 family.</text>
</comment>
<evidence type="ECO:0000256" key="8">
    <source>
        <dbReference type="ARBA" id="ARBA00022763"/>
    </source>
</evidence>
<keyword evidence="10" id="KW-0347">Helicase</keyword>
<evidence type="ECO:0000256" key="2">
    <source>
        <dbReference type="ARBA" id="ARBA00004574"/>
    </source>
</evidence>
<dbReference type="Gene3D" id="1.10.720.30">
    <property type="entry name" value="SAP domain"/>
    <property type="match status" value="1"/>
</dbReference>
<dbReference type="STRING" id="402676.T0S376"/>
<accession>T0S376</accession>
<dbReference type="InterPro" id="IPR027388">
    <property type="entry name" value="Ku70_bridge/pillars_dom_sf"/>
</dbReference>
<dbReference type="PANTHER" id="PTHR12604">
    <property type="entry name" value="KU AUTOANTIGEN DNA HELICASE"/>
    <property type="match status" value="1"/>
</dbReference>
<dbReference type="Pfam" id="PF02735">
    <property type="entry name" value="Ku"/>
    <property type="match status" value="1"/>
</dbReference>
<dbReference type="InterPro" id="IPR003034">
    <property type="entry name" value="SAP_dom"/>
</dbReference>
<dbReference type="Gene3D" id="3.40.50.410">
    <property type="entry name" value="von Willebrand factor, type A domain"/>
    <property type="match status" value="1"/>
</dbReference>
<dbReference type="GO" id="GO:0003684">
    <property type="term" value="F:damaged DNA binding"/>
    <property type="evidence" value="ECO:0007669"/>
    <property type="project" value="InterPro"/>
</dbReference>
<keyword evidence="9" id="KW-0378">Hydrolase</keyword>
<dbReference type="GO" id="GO:0035861">
    <property type="term" value="C:site of double-strand break"/>
    <property type="evidence" value="ECO:0007669"/>
    <property type="project" value="EnsemblFungi"/>
</dbReference>
<name>T0S376_SCHJY</name>
<dbReference type="GO" id="GO:0005721">
    <property type="term" value="C:pericentric heterochromatin"/>
    <property type="evidence" value="ECO:0007669"/>
    <property type="project" value="EnsemblFungi"/>
</dbReference>
<dbReference type="VEuPathDB" id="FungiDB:SJAG_05372"/>
<evidence type="ECO:0000256" key="15">
    <source>
        <dbReference type="ARBA" id="ARBA00023204"/>
    </source>
</evidence>
<gene>
    <name evidence="21" type="primary">pku70</name>
    <name evidence="20" type="ORF">SJAG_05372</name>
</gene>
<dbReference type="InterPro" id="IPR006164">
    <property type="entry name" value="DNA_bd_Ku70/Ku80"/>
</dbReference>
<keyword evidence="16" id="KW-0539">Nucleus</keyword>
<dbReference type="JaponicusDB" id="SJAG_05372">
    <property type="gene designation" value="pku70"/>
</dbReference>
<organism evidence="20 22">
    <name type="scientific">Schizosaccharomyces japonicus (strain yFS275 / FY16936)</name>
    <name type="common">Fission yeast</name>
    <dbReference type="NCBI Taxonomy" id="402676"/>
    <lineage>
        <taxon>Eukaryota</taxon>
        <taxon>Fungi</taxon>
        <taxon>Dikarya</taxon>
        <taxon>Ascomycota</taxon>
        <taxon>Taphrinomycotina</taxon>
        <taxon>Schizosaccharomycetes</taxon>
        <taxon>Schizosaccharomycetales</taxon>
        <taxon>Schizosaccharomycetaceae</taxon>
        <taxon>Schizosaccharomyces</taxon>
    </lineage>
</organism>
<feature type="domain" description="SAP" evidence="19">
    <location>
        <begin position="580"/>
        <end position="614"/>
    </location>
</feature>
<dbReference type="GO" id="GO:0042162">
    <property type="term" value="F:telomeric DNA binding"/>
    <property type="evidence" value="ECO:0000318"/>
    <property type="project" value="GO_Central"/>
</dbReference>
<dbReference type="GO" id="GO:0140445">
    <property type="term" value="C:chromosome, telomeric repeat region"/>
    <property type="evidence" value="ECO:0007669"/>
    <property type="project" value="EnsemblFungi"/>
</dbReference>
<dbReference type="Pfam" id="PF03730">
    <property type="entry name" value="Ku_C"/>
    <property type="match status" value="1"/>
</dbReference>
<dbReference type="OrthoDB" id="3249161at2759"/>
<dbReference type="GO" id="GO:0043564">
    <property type="term" value="C:Ku70:Ku80 complex"/>
    <property type="evidence" value="ECO:0000318"/>
    <property type="project" value="GO_Central"/>
</dbReference>
<dbReference type="SUPFAM" id="SSF53300">
    <property type="entry name" value="vWA-like"/>
    <property type="match status" value="1"/>
</dbReference>
<keyword evidence="22" id="KW-1185">Reference proteome</keyword>
<dbReference type="GO" id="GO:0120290">
    <property type="term" value="P:stalled replication fork localization to nuclear periphery"/>
    <property type="evidence" value="ECO:0007669"/>
    <property type="project" value="EnsemblFungi"/>
</dbReference>
<dbReference type="GO" id="GO:0099115">
    <property type="term" value="C:chromosome, subtelomeric region"/>
    <property type="evidence" value="ECO:0007669"/>
    <property type="project" value="EnsemblFungi"/>
</dbReference>
<evidence type="ECO:0000259" key="19">
    <source>
        <dbReference type="PROSITE" id="PS50800"/>
    </source>
</evidence>
<keyword evidence="15" id="KW-0234">DNA repair</keyword>
<dbReference type="PROSITE" id="PS50800">
    <property type="entry name" value="SAP"/>
    <property type="match status" value="1"/>
</dbReference>
<evidence type="ECO:0000256" key="18">
    <source>
        <dbReference type="SAM" id="MobiDB-lite"/>
    </source>
</evidence>
<dbReference type="HOGENOM" id="CLU_014815_3_0_1"/>
<keyword evidence="11" id="KW-0067">ATP-binding</keyword>
<evidence type="ECO:0000313" key="22">
    <source>
        <dbReference type="Proteomes" id="UP000001744"/>
    </source>
</evidence>
<dbReference type="GO" id="GO:0003678">
    <property type="term" value="F:DNA helicase activity"/>
    <property type="evidence" value="ECO:0007669"/>
    <property type="project" value="UniProtKB-EC"/>
</dbReference>
<dbReference type="InterPro" id="IPR036361">
    <property type="entry name" value="SAP_dom_sf"/>
</dbReference>
<keyword evidence="14" id="KW-0233">DNA recombination</keyword>
<dbReference type="Pfam" id="PF02037">
    <property type="entry name" value="SAP"/>
    <property type="match status" value="1"/>
</dbReference>
<reference evidence="20 22" key="1">
    <citation type="journal article" date="2011" name="Science">
        <title>Comparative functional genomics of the fission yeasts.</title>
        <authorList>
            <person name="Rhind N."/>
            <person name="Chen Z."/>
            <person name="Yassour M."/>
            <person name="Thompson D.A."/>
            <person name="Haas B.J."/>
            <person name="Habib N."/>
            <person name="Wapinski I."/>
            <person name="Roy S."/>
            <person name="Lin M.F."/>
            <person name="Heiman D.I."/>
            <person name="Young S.K."/>
            <person name="Furuya K."/>
            <person name="Guo Y."/>
            <person name="Pidoux A."/>
            <person name="Chen H.M."/>
            <person name="Robbertse B."/>
            <person name="Goldberg J.M."/>
            <person name="Aoki K."/>
            <person name="Bayne E.H."/>
            <person name="Berlin A.M."/>
            <person name="Desjardins C.A."/>
            <person name="Dobbs E."/>
            <person name="Dukaj L."/>
            <person name="Fan L."/>
            <person name="FitzGerald M.G."/>
            <person name="French C."/>
            <person name="Gujja S."/>
            <person name="Hansen K."/>
            <person name="Keifenheim D."/>
            <person name="Levin J.Z."/>
            <person name="Mosher R.A."/>
            <person name="Mueller C.A."/>
            <person name="Pfiffner J."/>
            <person name="Priest M."/>
            <person name="Russ C."/>
            <person name="Smialowska A."/>
            <person name="Swoboda P."/>
            <person name="Sykes S.M."/>
            <person name="Vaughn M."/>
            <person name="Vengrova S."/>
            <person name="Yoder R."/>
            <person name="Zeng Q."/>
            <person name="Allshire R."/>
            <person name="Baulcombe D."/>
            <person name="Birren B.W."/>
            <person name="Brown W."/>
            <person name="Ekwall K."/>
            <person name="Kellis M."/>
            <person name="Leatherwood J."/>
            <person name="Levin H."/>
            <person name="Margalit H."/>
            <person name="Martienssen R."/>
            <person name="Nieduszynski C.A."/>
            <person name="Spatafora J.W."/>
            <person name="Friedman N."/>
            <person name="Dalgaard J.Z."/>
            <person name="Baumann P."/>
            <person name="Niki H."/>
            <person name="Regev A."/>
            <person name="Nusbaum C."/>
        </authorList>
    </citation>
    <scope>NUCLEOTIDE SEQUENCE [LARGE SCALE GENOMIC DNA]</scope>
    <source>
        <strain evidence="22">yFS275 / FY16936</strain>
    </source>
</reference>
<proteinExistence type="inferred from homology"/>
<evidence type="ECO:0000256" key="10">
    <source>
        <dbReference type="ARBA" id="ARBA00022806"/>
    </source>
</evidence>
<evidence type="ECO:0000256" key="4">
    <source>
        <dbReference type="ARBA" id="ARBA00012551"/>
    </source>
</evidence>
<dbReference type="GO" id="GO:0006310">
    <property type="term" value="P:DNA recombination"/>
    <property type="evidence" value="ECO:0007669"/>
    <property type="project" value="UniProtKB-KW"/>
</dbReference>
<evidence type="ECO:0000256" key="16">
    <source>
        <dbReference type="ARBA" id="ARBA00023242"/>
    </source>
</evidence>
<dbReference type="SUPFAM" id="SSF68906">
    <property type="entry name" value="SAP domain"/>
    <property type="match status" value="1"/>
</dbReference>
<dbReference type="Gene3D" id="1.10.1600.10">
    <property type="match status" value="1"/>
</dbReference>
<feature type="region of interest" description="Disordered" evidence="18">
    <location>
        <begin position="519"/>
        <end position="554"/>
    </location>
</feature>
<dbReference type="SMART" id="SM00559">
    <property type="entry name" value="Ku78"/>
    <property type="match status" value="1"/>
</dbReference>
<keyword evidence="13" id="KW-0238">DNA-binding</keyword>
<dbReference type="Proteomes" id="UP000001744">
    <property type="component" value="Unassembled WGS sequence"/>
</dbReference>
<evidence type="ECO:0000313" key="20">
    <source>
        <dbReference type="EMBL" id="EQC53076.1"/>
    </source>
</evidence>
<dbReference type="NCBIfam" id="TIGR00578">
    <property type="entry name" value="ku70"/>
    <property type="match status" value="1"/>
</dbReference>
<dbReference type="GO" id="GO:0005524">
    <property type="term" value="F:ATP binding"/>
    <property type="evidence" value="ECO:0007669"/>
    <property type="project" value="UniProtKB-KW"/>
</dbReference>
<protein>
    <recommendedName>
        <fullName evidence="5">ATP-dependent DNA helicase II subunit 1</fullName>
        <ecNumber evidence="4">3.6.4.12</ecNumber>
    </recommendedName>
    <alternativeName>
        <fullName evidence="17">ATP-dependent DNA helicase II subunit Ku70</fullName>
    </alternativeName>
</protein>
<dbReference type="SMART" id="SM00513">
    <property type="entry name" value="SAP"/>
    <property type="match status" value="1"/>
</dbReference>
<evidence type="ECO:0000256" key="9">
    <source>
        <dbReference type="ARBA" id="ARBA00022801"/>
    </source>
</evidence>
<dbReference type="InterPro" id="IPR016194">
    <property type="entry name" value="SPOC-like_C_dom_sf"/>
</dbReference>
<keyword evidence="6" id="KW-0158">Chromosome</keyword>
<dbReference type="RefSeq" id="XP_011048965.1">
    <property type="nucleotide sequence ID" value="XM_011050663.1"/>
</dbReference>
<evidence type="ECO:0000256" key="7">
    <source>
        <dbReference type="ARBA" id="ARBA00022741"/>
    </source>
</evidence>
<dbReference type="InterPro" id="IPR005160">
    <property type="entry name" value="Ku_C"/>
</dbReference>
<dbReference type="SUPFAM" id="SSF100939">
    <property type="entry name" value="SPOC domain-like"/>
    <property type="match status" value="1"/>
</dbReference>
<evidence type="ECO:0000256" key="3">
    <source>
        <dbReference type="ARBA" id="ARBA00005240"/>
    </source>
</evidence>
<dbReference type="CDD" id="cd00788">
    <property type="entry name" value="KU70"/>
    <property type="match status" value="1"/>
</dbReference>
<dbReference type="InterPro" id="IPR006165">
    <property type="entry name" value="Ku70"/>
</dbReference>
<evidence type="ECO:0000256" key="6">
    <source>
        <dbReference type="ARBA" id="ARBA00022454"/>
    </source>
</evidence>
<evidence type="ECO:0000256" key="14">
    <source>
        <dbReference type="ARBA" id="ARBA00023172"/>
    </source>
</evidence>
<keyword evidence="12" id="KW-0779">Telomere</keyword>
<keyword evidence="8" id="KW-0227">DNA damage</keyword>